<dbReference type="Proteomes" id="UP001195769">
    <property type="component" value="Unassembled WGS sequence"/>
</dbReference>
<feature type="signal peptide" evidence="1">
    <location>
        <begin position="1"/>
        <end position="15"/>
    </location>
</feature>
<accession>A0AAD4EE95</accession>
<dbReference type="EMBL" id="JABBWK010000009">
    <property type="protein sequence ID" value="KAG1904520.1"/>
    <property type="molecule type" value="Genomic_DNA"/>
</dbReference>
<name>A0AAD4EE95_9AGAM</name>
<evidence type="ECO:0008006" key="4">
    <source>
        <dbReference type="Google" id="ProtNLM"/>
    </source>
</evidence>
<protein>
    <recommendedName>
        <fullName evidence="4">Secreted protein</fullName>
    </recommendedName>
</protein>
<evidence type="ECO:0000313" key="3">
    <source>
        <dbReference type="Proteomes" id="UP001195769"/>
    </source>
</evidence>
<dbReference type="GeneID" id="64654967"/>
<organism evidence="2 3">
    <name type="scientific">Suillus fuscotomentosus</name>
    <dbReference type="NCBI Taxonomy" id="1912939"/>
    <lineage>
        <taxon>Eukaryota</taxon>
        <taxon>Fungi</taxon>
        <taxon>Dikarya</taxon>
        <taxon>Basidiomycota</taxon>
        <taxon>Agaricomycotina</taxon>
        <taxon>Agaricomycetes</taxon>
        <taxon>Agaricomycetidae</taxon>
        <taxon>Boletales</taxon>
        <taxon>Suillineae</taxon>
        <taxon>Suillaceae</taxon>
        <taxon>Suillus</taxon>
    </lineage>
</organism>
<keyword evidence="3" id="KW-1185">Reference proteome</keyword>
<feature type="chain" id="PRO_5041982705" description="Secreted protein" evidence="1">
    <location>
        <begin position="16"/>
        <end position="91"/>
    </location>
</feature>
<dbReference type="AlphaFoldDB" id="A0AAD4EE95"/>
<dbReference type="RefSeq" id="XP_041230095.1">
    <property type="nucleotide sequence ID" value="XM_041360669.1"/>
</dbReference>
<keyword evidence="1" id="KW-0732">Signal</keyword>
<feature type="non-terminal residue" evidence="2">
    <location>
        <position position="91"/>
    </location>
</feature>
<comment type="caution">
    <text evidence="2">The sequence shown here is derived from an EMBL/GenBank/DDBJ whole genome shotgun (WGS) entry which is preliminary data.</text>
</comment>
<proteinExistence type="predicted"/>
<evidence type="ECO:0000313" key="2">
    <source>
        <dbReference type="EMBL" id="KAG1904520.1"/>
    </source>
</evidence>
<gene>
    <name evidence="2" type="ORF">F5891DRAFT_1011542</name>
</gene>
<evidence type="ECO:0000256" key="1">
    <source>
        <dbReference type="SAM" id="SignalP"/>
    </source>
</evidence>
<sequence>MTFLFFCCQWAFKLAVGPQWGLGDYVSAAEFGVRVWKGRKTVLDRIGIRIPISFCSEGVENFSLFAGNSLAPHVFTLLGPTQNCSKMRPDA</sequence>
<reference evidence="2" key="1">
    <citation type="journal article" date="2020" name="New Phytol.">
        <title>Comparative genomics reveals dynamic genome evolution in host specialist ectomycorrhizal fungi.</title>
        <authorList>
            <person name="Lofgren L.A."/>
            <person name="Nguyen N.H."/>
            <person name="Vilgalys R."/>
            <person name="Ruytinx J."/>
            <person name="Liao H.L."/>
            <person name="Branco S."/>
            <person name="Kuo A."/>
            <person name="LaButti K."/>
            <person name="Lipzen A."/>
            <person name="Andreopoulos W."/>
            <person name="Pangilinan J."/>
            <person name="Riley R."/>
            <person name="Hundley H."/>
            <person name="Na H."/>
            <person name="Barry K."/>
            <person name="Grigoriev I.V."/>
            <person name="Stajich J.E."/>
            <person name="Kennedy P.G."/>
        </authorList>
    </citation>
    <scope>NUCLEOTIDE SEQUENCE</scope>
    <source>
        <strain evidence="2">FC203</strain>
    </source>
</reference>